<gene>
    <name evidence="1" type="ordered locus">Fleli_2364</name>
</gene>
<dbReference type="AlphaFoldDB" id="I4ALA1"/>
<evidence type="ECO:0000313" key="2">
    <source>
        <dbReference type="Proteomes" id="UP000006054"/>
    </source>
</evidence>
<dbReference type="EMBL" id="CP003345">
    <property type="protein sequence ID" value="AFM04736.1"/>
    <property type="molecule type" value="Genomic_DNA"/>
</dbReference>
<dbReference type="KEGG" id="fli:Fleli_2364"/>
<dbReference type="HOGENOM" id="CLU_207120_0_0_10"/>
<name>I4ALA1_BERLS</name>
<evidence type="ECO:0000313" key="1">
    <source>
        <dbReference type="EMBL" id="AFM04736.1"/>
    </source>
</evidence>
<dbReference type="Proteomes" id="UP000006054">
    <property type="component" value="Chromosome"/>
</dbReference>
<sequence>MTDEEINKIVNQVDEIEGMTVNERLFITDLMDLFEKAKKTDKKLAKRILLALKVDNTSIDKILN</sequence>
<accession>I4ALA1</accession>
<reference evidence="2" key="1">
    <citation type="submission" date="2012-06" db="EMBL/GenBank/DDBJ databases">
        <title>The complete genome of Flexibacter litoralis DSM 6794.</title>
        <authorList>
            <person name="Lucas S."/>
            <person name="Copeland A."/>
            <person name="Lapidus A."/>
            <person name="Glavina del Rio T."/>
            <person name="Dalin E."/>
            <person name="Tice H."/>
            <person name="Bruce D."/>
            <person name="Goodwin L."/>
            <person name="Pitluck S."/>
            <person name="Peters L."/>
            <person name="Ovchinnikova G."/>
            <person name="Lu M."/>
            <person name="Kyrpides N."/>
            <person name="Mavromatis K."/>
            <person name="Ivanova N."/>
            <person name="Brettin T."/>
            <person name="Detter J.C."/>
            <person name="Han C."/>
            <person name="Larimer F."/>
            <person name="Land M."/>
            <person name="Hauser L."/>
            <person name="Markowitz V."/>
            <person name="Cheng J.-F."/>
            <person name="Hugenholtz P."/>
            <person name="Woyke T."/>
            <person name="Wu D."/>
            <person name="Spring S."/>
            <person name="Lang E."/>
            <person name="Kopitz M."/>
            <person name="Brambilla E."/>
            <person name="Klenk H.-P."/>
            <person name="Eisen J.A."/>
        </authorList>
    </citation>
    <scope>NUCLEOTIDE SEQUENCE [LARGE SCALE GENOMIC DNA]</scope>
    <source>
        <strain evidence="2">ATCC 23117 / DSM 6794 / NBRC 15988 / NCIMB 1366 / Sio-4</strain>
    </source>
</reference>
<protein>
    <submittedName>
        <fullName evidence="1">Uncharacterized protein</fullName>
    </submittedName>
</protein>
<dbReference type="OrthoDB" id="771468at2"/>
<dbReference type="RefSeq" id="WP_014798176.1">
    <property type="nucleotide sequence ID" value="NC_018018.1"/>
</dbReference>
<organism evidence="1 2">
    <name type="scientific">Bernardetia litoralis (strain ATCC 23117 / DSM 6794 / NBRC 15988 / NCIMB 1366 / Fx l1 / Sio-4)</name>
    <name type="common">Flexibacter litoralis</name>
    <dbReference type="NCBI Taxonomy" id="880071"/>
    <lineage>
        <taxon>Bacteria</taxon>
        <taxon>Pseudomonadati</taxon>
        <taxon>Bacteroidota</taxon>
        <taxon>Cytophagia</taxon>
        <taxon>Cytophagales</taxon>
        <taxon>Bernardetiaceae</taxon>
        <taxon>Bernardetia</taxon>
    </lineage>
</organism>
<keyword evidence="2" id="KW-1185">Reference proteome</keyword>
<dbReference type="STRING" id="880071.Fleli_2364"/>
<proteinExistence type="predicted"/>